<accession>A0A176VV84</accession>
<feature type="region of interest" description="Disordered" evidence="2">
    <location>
        <begin position="1"/>
        <end position="30"/>
    </location>
</feature>
<dbReference type="Pfam" id="PF04640">
    <property type="entry name" value="PLATZ"/>
    <property type="match status" value="1"/>
</dbReference>
<protein>
    <recommendedName>
        <fullName evidence="3">B box-type domain-containing protein</fullName>
    </recommendedName>
</protein>
<dbReference type="PROSITE" id="PS50119">
    <property type="entry name" value="ZF_BBOX"/>
    <property type="match status" value="1"/>
</dbReference>
<gene>
    <name evidence="4" type="ORF">AXG93_2016s1190</name>
</gene>
<evidence type="ECO:0000256" key="1">
    <source>
        <dbReference type="PROSITE-ProRule" id="PRU00024"/>
    </source>
</evidence>
<proteinExistence type="predicted"/>
<name>A0A176VV84_MARPO</name>
<dbReference type="PANTHER" id="PTHR31065:SF1">
    <property type="entry name" value="OS09G0116050 PROTEIN"/>
    <property type="match status" value="1"/>
</dbReference>
<reference evidence="4" key="1">
    <citation type="submission" date="2016-03" db="EMBL/GenBank/DDBJ databases">
        <title>Mechanisms controlling the formation of the plant cell surface in tip-growing cells are functionally conserved among land plants.</title>
        <authorList>
            <person name="Honkanen S."/>
            <person name="Jones V.A."/>
            <person name="Morieri G."/>
            <person name="Champion C."/>
            <person name="Hetherington A.J."/>
            <person name="Kelly S."/>
            <person name="Saint-Marcoux D."/>
            <person name="Proust H."/>
            <person name="Prescott H."/>
            <person name="Dolan L."/>
        </authorList>
    </citation>
    <scope>NUCLEOTIDE SEQUENCE [LARGE SCALE GENOMIC DNA]</scope>
    <source>
        <tissue evidence="4">Whole gametophyte</tissue>
    </source>
</reference>
<keyword evidence="1" id="KW-0479">Metal-binding</keyword>
<sequence>MFELLRSPCSGTAHADPRSGAGNRPGIRRNAQLGRAGRRCGCMESCAADARRSPEERHESMKDVKLTELYRSARESVIERPNVKAGTCRGQVGLFLDPDTLDRSACPVRAGSNRHRPLRPDLQVQARAEAALDVRQIDGSRQRGTAAANRSTRTEGGGGRTVCREVYRYRQLFDRSDSVDSRCFALRKDPDTIDRVGYALSPAQPQRPAWLEALLNEKFFIACVKHAALKKNERNIFCVDCSDSICQHCLPAHRTHRLLQIRRYVYHDVIRLQDIQKLVDCAQVQTYIINSARVVFLNRRPQPRPSKGLGNACETCVRSLQDSYRYCSVACKVDSYITQDKDIHSLLPRFTSLQSSDFFNCSPSESLKSGKLDMEEDLSPNSTLSDHPTQTSSDSSGTEGVGCGTVTSTATTLPPPKKIRSSRPSALVSSPKSVILPSVNRRKGTPHRSPLCHSFVGNEVLGASSLSESKSLHSSGRFDASNSEAMRSQTVLAQGGISVYAEMYTNGASPASGVNCDISGHLIRHLNLGVIFPTCAFMLRVGLARL</sequence>
<dbReference type="PANTHER" id="PTHR31065">
    <property type="entry name" value="PLATZ TRANSCRIPTION FACTOR FAMILY PROTEIN"/>
    <property type="match status" value="1"/>
</dbReference>
<organism evidence="4 5">
    <name type="scientific">Marchantia polymorpha subsp. ruderalis</name>
    <dbReference type="NCBI Taxonomy" id="1480154"/>
    <lineage>
        <taxon>Eukaryota</taxon>
        <taxon>Viridiplantae</taxon>
        <taxon>Streptophyta</taxon>
        <taxon>Embryophyta</taxon>
        <taxon>Marchantiophyta</taxon>
        <taxon>Marchantiopsida</taxon>
        <taxon>Marchantiidae</taxon>
        <taxon>Marchantiales</taxon>
        <taxon>Marchantiaceae</taxon>
        <taxon>Marchantia</taxon>
    </lineage>
</organism>
<dbReference type="EMBL" id="LVLJ01002490">
    <property type="protein sequence ID" value="OAE24714.1"/>
    <property type="molecule type" value="Genomic_DNA"/>
</dbReference>
<evidence type="ECO:0000259" key="3">
    <source>
        <dbReference type="PROSITE" id="PS50119"/>
    </source>
</evidence>
<dbReference type="InterPro" id="IPR000315">
    <property type="entry name" value="Znf_B-box"/>
</dbReference>
<dbReference type="CDD" id="cd19756">
    <property type="entry name" value="Bbox2"/>
    <property type="match status" value="1"/>
</dbReference>
<feature type="region of interest" description="Disordered" evidence="2">
    <location>
        <begin position="367"/>
        <end position="430"/>
    </location>
</feature>
<feature type="compositionally biased region" description="Polar residues" evidence="2">
    <location>
        <begin position="379"/>
        <end position="398"/>
    </location>
</feature>
<keyword evidence="1" id="KW-0863">Zinc-finger</keyword>
<keyword evidence="1" id="KW-0862">Zinc</keyword>
<dbReference type="InterPro" id="IPR006734">
    <property type="entry name" value="PLATZ"/>
</dbReference>
<dbReference type="AlphaFoldDB" id="A0A176VV84"/>
<evidence type="ECO:0000313" key="5">
    <source>
        <dbReference type="Proteomes" id="UP000077202"/>
    </source>
</evidence>
<feature type="region of interest" description="Disordered" evidence="2">
    <location>
        <begin position="138"/>
        <end position="157"/>
    </location>
</feature>
<dbReference type="Proteomes" id="UP000077202">
    <property type="component" value="Unassembled WGS sequence"/>
</dbReference>
<evidence type="ECO:0000256" key="2">
    <source>
        <dbReference type="SAM" id="MobiDB-lite"/>
    </source>
</evidence>
<comment type="caution">
    <text evidence="4">The sequence shown here is derived from an EMBL/GenBank/DDBJ whole genome shotgun (WGS) entry which is preliminary data.</text>
</comment>
<dbReference type="GO" id="GO:0008270">
    <property type="term" value="F:zinc ion binding"/>
    <property type="evidence" value="ECO:0007669"/>
    <property type="project" value="UniProtKB-KW"/>
</dbReference>
<feature type="domain" description="B box-type" evidence="3">
    <location>
        <begin position="218"/>
        <end position="261"/>
    </location>
</feature>
<evidence type="ECO:0000313" key="4">
    <source>
        <dbReference type="EMBL" id="OAE24714.1"/>
    </source>
</evidence>
<keyword evidence="5" id="KW-1185">Reference proteome</keyword>